<keyword evidence="2" id="KW-1185">Reference proteome</keyword>
<gene>
    <name evidence="1" type="ORF">GMARGA_LOCUS29234</name>
</gene>
<organism evidence="1 2">
    <name type="scientific">Gigaspora margarita</name>
    <dbReference type="NCBI Taxonomy" id="4874"/>
    <lineage>
        <taxon>Eukaryota</taxon>
        <taxon>Fungi</taxon>
        <taxon>Fungi incertae sedis</taxon>
        <taxon>Mucoromycota</taxon>
        <taxon>Glomeromycotina</taxon>
        <taxon>Glomeromycetes</taxon>
        <taxon>Diversisporales</taxon>
        <taxon>Gigasporaceae</taxon>
        <taxon>Gigaspora</taxon>
    </lineage>
</organism>
<name>A0ABN7WC61_GIGMA</name>
<dbReference type="Proteomes" id="UP000789901">
    <property type="component" value="Unassembled WGS sequence"/>
</dbReference>
<proteinExistence type="predicted"/>
<dbReference type="EMBL" id="CAJVQB010038950">
    <property type="protein sequence ID" value="CAG8826833.1"/>
    <property type="molecule type" value="Genomic_DNA"/>
</dbReference>
<accession>A0ABN7WC61</accession>
<comment type="caution">
    <text evidence="1">The sequence shown here is derived from an EMBL/GenBank/DDBJ whole genome shotgun (WGS) entry which is preliminary data.</text>
</comment>
<evidence type="ECO:0000313" key="2">
    <source>
        <dbReference type="Proteomes" id="UP000789901"/>
    </source>
</evidence>
<evidence type="ECO:0000313" key="1">
    <source>
        <dbReference type="EMBL" id="CAG8826833.1"/>
    </source>
</evidence>
<sequence>MTKEKWEEYSRDLERYLKNRPSINLLYESNLEELRESVDTTKLDRIWDSFEKGILYVAKKNISHKKLKKGAPNNIRSNKVDKNSASAIIKKDVISLSRIYKSLKCQYKTTKVANLLEDVVADFNHQVKEINEKYGLEIMLSLTANLWQEELQPFDLKIWQNNLNCQIIYKAKELNLTIRHEPDFWKIHGTGPRFREVLEPKLFIKAHRSLQSLDFFFLNQVISEESTKLITWKQIKFIRGKSCKGKAATWFSSIEKKYLTNLLNRKISEGLSTHNPNNMSIIPGKADIKKDNRIKD</sequence>
<protein>
    <submittedName>
        <fullName evidence="1">16023_t:CDS:1</fullName>
    </submittedName>
</protein>
<reference evidence="1 2" key="1">
    <citation type="submission" date="2021-06" db="EMBL/GenBank/DDBJ databases">
        <authorList>
            <person name="Kallberg Y."/>
            <person name="Tangrot J."/>
            <person name="Rosling A."/>
        </authorList>
    </citation>
    <scope>NUCLEOTIDE SEQUENCE [LARGE SCALE GENOMIC DNA]</scope>
    <source>
        <strain evidence="1 2">120-4 pot B 10/14</strain>
    </source>
</reference>